<dbReference type="Gene3D" id="1.10.1200.10">
    <property type="entry name" value="ACP-like"/>
    <property type="match status" value="1"/>
</dbReference>
<keyword evidence="3" id="KW-1185">Reference proteome</keyword>
<dbReference type="STRING" id="1220554.GCA_001552135_05752"/>
<accession>A0A5D0NM91</accession>
<protein>
    <submittedName>
        <fullName evidence="2">Acyl carrier protein</fullName>
    </submittedName>
</protein>
<evidence type="ECO:0000313" key="3">
    <source>
        <dbReference type="Proteomes" id="UP000323380"/>
    </source>
</evidence>
<dbReference type="EMBL" id="VSFG01000003">
    <property type="protein sequence ID" value="TYB45409.1"/>
    <property type="molecule type" value="Genomic_DNA"/>
</dbReference>
<evidence type="ECO:0000313" key="2">
    <source>
        <dbReference type="EMBL" id="TYB45409.1"/>
    </source>
</evidence>
<dbReference type="Proteomes" id="UP000323380">
    <property type="component" value="Unassembled WGS sequence"/>
</dbReference>
<dbReference type="SUPFAM" id="SSF47336">
    <property type="entry name" value="ACP-like"/>
    <property type="match status" value="1"/>
</dbReference>
<reference evidence="2 3" key="1">
    <citation type="submission" date="2019-08" db="EMBL/GenBank/DDBJ databases">
        <title>Actinomadura sp. nov. CYP1-5 isolated from mountain soil.</title>
        <authorList>
            <person name="Songsumanus A."/>
            <person name="Kuncharoen N."/>
            <person name="Kudo T."/>
            <person name="Yuki M."/>
            <person name="Igarashi Y."/>
            <person name="Tanasupawat S."/>
        </authorList>
    </citation>
    <scope>NUCLEOTIDE SEQUENCE [LARGE SCALE GENOMIC DNA]</scope>
    <source>
        <strain evidence="2 3">JCM 14158</strain>
    </source>
</reference>
<dbReference type="PROSITE" id="PS50075">
    <property type="entry name" value="CARRIER"/>
    <property type="match status" value="1"/>
</dbReference>
<dbReference type="AlphaFoldDB" id="A0A5D0NM91"/>
<dbReference type="RefSeq" id="WP_067898175.1">
    <property type="nucleotide sequence ID" value="NZ_VSFG01000003.1"/>
</dbReference>
<dbReference type="InterPro" id="IPR009081">
    <property type="entry name" value="PP-bd_ACP"/>
</dbReference>
<dbReference type="InterPro" id="IPR036736">
    <property type="entry name" value="ACP-like_sf"/>
</dbReference>
<evidence type="ECO:0000259" key="1">
    <source>
        <dbReference type="PROSITE" id="PS50075"/>
    </source>
</evidence>
<gene>
    <name evidence="2" type="ORF">FXF69_18395</name>
</gene>
<sequence>MSHDQLSEHLISFIRDRFLAGDPRGELTETSPLLEWGVLDSLNTAVLLTHIRDDLGIAIPPAKVSARFFKDVRSIAEMIDDLPQTAKADGAHHGA</sequence>
<comment type="caution">
    <text evidence="2">The sequence shown here is derived from an EMBL/GenBank/DDBJ whole genome shotgun (WGS) entry which is preliminary data.</text>
</comment>
<dbReference type="Pfam" id="PF00550">
    <property type="entry name" value="PP-binding"/>
    <property type="match status" value="1"/>
</dbReference>
<organism evidence="2 3">
    <name type="scientific">Actinomadura chibensis</name>
    <dbReference type="NCBI Taxonomy" id="392828"/>
    <lineage>
        <taxon>Bacteria</taxon>
        <taxon>Bacillati</taxon>
        <taxon>Actinomycetota</taxon>
        <taxon>Actinomycetes</taxon>
        <taxon>Streptosporangiales</taxon>
        <taxon>Thermomonosporaceae</taxon>
        <taxon>Actinomadura</taxon>
    </lineage>
</organism>
<feature type="domain" description="Carrier" evidence="1">
    <location>
        <begin position="5"/>
        <end position="86"/>
    </location>
</feature>
<name>A0A5D0NM91_9ACTN</name>
<proteinExistence type="predicted"/>